<name>A0ABM7VJM9_9BACT</name>
<dbReference type="Pfam" id="PF18962">
    <property type="entry name" value="Por_Secre_tail"/>
    <property type="match status" value="1"/>
</dbReference>
<dbReference type="NCBIfam" id="TIGR04183">
    <property type="entry name" value="Por_Secre_tail"/>
    <property type="match status" value="1"/>
</dbReference>
<dbReference type="InterPro" id="IPR003343">
    <property type="entry name" value="Big_2"/>
</dbReference>
<dbReference type="Pfam" id="PF02368">
    <property type="entry name" value="Big_2"/>
    <property type="match status" value="1"/>
</dbReference>
<dbReference type="SMART" id="SM00635">
    <property type="entry name" value="BID_2"/>
    <property type="match status" value="1"/>
</dbReference>
<evidence type="ECO:0000256" key="1">
    <source>
        <dbReference type="SAM" id="Phobius"/>
    </source>
</evidence>
<dbReference type="Gene3D" id="2.60.120.260">
    <property type="entry name" value="Galactose-binding domain-like"/>
    <property type="match status" value="1"/>
</dbReference>
<keyword evidence="3" id="KW-0614">Plasmid</keyword>
<dbReference type="SUPFAM" id="SSF110296">
    <property type="entry name" value="Oligoxyloglucan reducing end-specific cellobiohydrolase"/>
    <property type="match status" value="1"/>
</dbReference>
<dbReference type="Proteomes" id="UP001354989">
    <property type="component" value="Plasmid pPP2"/>
</dbReference>
<feature type="domain" description="BIG2" evidence="2">
    <location>
        <begin position="971"/>
        <end position="1048"/>
    </location>
</feature>
<accession>A0ABM7VJM9</accession>
<keyword evidence="1" id="KW-0812">Transmembrane</keyword>
<proteinExistence type="predicted"/>
<geneLocation type="plasmid" evidence="3 4">
    <name>pPP2</name>
</geneLocation>
<dbReference type="SUPFAM" id="SSF49373">
    <property type="entry name" value="Invasin/intimin cell-adhesion fragments"/>
    <property type="match status" value="1"/>
</dbReference>
<evidence type="ECO:0000313" key="3">
    <source>
        <dbReference type="EMBL" id="BDD01196.1"/>
    </source>
</evidence>
<dbReference type="InterPro" id="IPR008964">
    <property type="entry name" value="Invasin/intimin_cell_adhesion"/>
</dbReference>
<keyword evidence="1" id="KW-1133">Transmembrane helix</keyword>
<gene>
    <name evidence="3" type="ORF">PEPS_34760</name>
</gene>
<sequence>MFLQRVCSLYIVLFDFFPKSVIQSLGFAGKEPKITINRTTMRIKFYFLKVALACMLVPFFHAQLWAQHWELLHPGGGGQVQGLYFDPNTEGKVFFNSDMEGLSISQDNGLSWRPAGVHEHHHLMQFVTVVEEGNPQRIYNGGLFGLEISDDGGLTWQYQTFFDPWDADNDGVKGPVAAIAIAPDDPQVIYAGNGWMNKWASVLKEANTHPTTGAGAMAFSVDHGKSWALTYYDTGVIEKNTYDISVDPVTKAIYLSAEAGIYKGIRTGSNFSWEKLPAPTGTGRSRGVTVSPNGQYVYAVYETSVAGQYKLYGRSTEVVAWADLSAALAVETDWWRPRIDPRDTGNTHHLLLGCRVSSDHNGLWETVISWEQQTPTIVEQQKIFNKVSGTEWDYDYGWKETSPKAGHYGYTPASWERAIWVTSDEGFYTWNTQGNFLTDWQPRWTEKQSNGRYNNRGIASTFNWSMAGIGQFIAQGQADNGFVYSSDNGATWKRIHLPGGVNDCGAMAVIPFEESPVVITGGVSNYGGGFSYSIGKVHGAKINPQTHDLRSGMKLIGGNSPGLNGLTQNNGNGPRIYAIDYDKADYNKVYLATEKGIFKHSDIVGLIDGTSTADWQQVAGQSNSVNEVFVDPQNSDCLYALQSNGLWRIEQLEAAAPVWTKINDISNVGMGAKAELTVWADQSLTYLCIGDQNGNLYLSSDQGSSWHSVLNSTQIKQVRPTNKEEWYVAGDGVSIGAIAGFGQQIFVTITGERRHGYAALRGRIDGGEVSWEDFSGEGENRLKYPRARKATVFESDGVPYFYIASSGMGLWRKPVDAPADPPVVLPPTSNTSFRFLRMTARAGTASVKIHQLRWHAKGAGFPTTYLTNNDQVWATVAPDLAWRAYDGKSPTWDIINQYPASITLDLGNGTAITPDSLTVNVNSVSNAITDLICEGSNDLNQWTVLYDRSDISVEDYEQKVFTARFEPLTIAVTGLEVTGAVTSLTEGEQATLQYEVAPVDASNKQVHFSSSQPDIISVNSVGVLSAQNAGSAVITLKTDDGGFEQQLTVEVLPLLVPFRYLKMEIRDDIDDLPVTLQELEWLVESAAYPSPKLTVNDQDRATAVTAGSWKMFDGKNTDWAVGTDFPVAVTVDLGEGNEIHPNGIRIQSNASRRGVSSFVCYGSNDQQQWTTLYATDQAVIANYIARVGTFYFDRENTRVLHTDFPAEEWTCFPNPNDGLLYFEGLNPEVGHEIHIYDAAGRLILKQSIEFDQGDGRCDIHTLPTGIYMVYLPAQQSFRRLIRR</sequence>
<evidence type="ECO:0000313" key="4">
    <source>
        <dbReference type="Proteomes" id="UP001354989"/>
    </source>
</evidence>
<protein>
    <recommendedName>
        <fullName evidence="2">BIG2 domain-containing protein</fullName>
    </recommendedName>
</protein>
<organism evidence="3 4">
    <name type="scientific">Persicobacter psychrovividus</name>
    <dbReference type="NCBI Taxonomy" id="387638"/>
    <lineage>
        <taxon>Bacteria</taxon>
        <taxon>Pseudomonadati</taxon>
        <taxon>Bacteroidota</taxon>
        <taxon>Cytophagia</taxon>
        <taxon>Cytophagales</taxon>
        <taxon>Persicobacteraceae</taxon>
        <taxon>Persicobacter</taxon>
    </lineage>
</organism>
<dbReference type="Gene3D" id="2.60.40.1080">
    <property type="match status" value="1"/>
</dbReference>
<keyword evidence="1" id="KW-0472">Membrane</keyword>
<dbReference type="Gene3D" id="2.130.10.10">
    <property type="entry name" value="YVTN repeat-like/Quinoprotein amine dehydrogenase"/>
    <property type="match status" value="2"/>
</dbReference>
<feature type="transmembrane region" description="Helical" evidence="1">
    <location>
        <begin position="46"/>
        <end position="66"/>
    </location>
</feature>
<evidence type="ECO:0000259" key="2">
    <source>
        <dbReference type="SMART" id="SM00635"/>
    </source>
</evidence>
<dbReference type="InterPro" id="IPR015943">
    <property type="entry name" value="WD40/YVTN_repeat-like_dom_sf"/>
</dbReference>
<reference evidence="3 4" key="1">
    <citation type="submission" date="2021-12" db="EMBL/GenBank/DDBJ databases">
        <title>Genome sequencing of bacteria with rrn-lacking chromosome and rrn-plasmid.</title>
        <authorList>
            <person name="Anda M."/>
            <person name="Iwasaki W."/>
        </authorList>
    </citation>
    <scope>NUCLEOTIDE SEQUENCE [LARGE SCALE GENOMIC DNA]</scope>
    <source>
        <strain evidence="3 4">NBRC 101262</strain>
        <plasmid evidence="3 4">pPP2</plasmid>
    </source>
</reference>
<dbReference type="EMBL" id="AP025294">
    <property type="protein sequence ID" value="BDD01196.1"/>
    <property type="molecule type" value="Genomic_DNA"/>
</dbReference>
<dbReference type="InterPro" id="IPR026444">
    <property type="entry name" value="Secre_tail"/>
</dbReference>
<keyword evidence="4" id="KW-1185">Reference proteome</keyword>